<proteinExistence type="predicted"/>
<reference evidence="1" key="2">
    <citation type="submission" date="2022-01" db="EMBL/GenBank/DDBJ databases">
        <authorList>
            <person name="Yamashiro T."/>
            <person name="Shiraishi A."/>
            <person name="Satake H."/>
            <person name="Nakayama K."/>
        </authorList>
    </citation>
    <scope>NUCLEOTIDE SEQUENCE</scope>
</reference>
<organism evidence="1 2">
    <name type="scientific">Tanacetum coccineum</name>
    <dbReference type="NCBI Taxonomy" id="301880"/>
    <lineage>
        <taxon>Eukaryota</taxon>
        <taxon>Viridiplantae</taxon>
        <taxon>Streptophyta</taxon>
        <taxon>Embryophyta</taxon>
        <taxon>Tracheophyta</taxon>
        <taxon>Spermatophyta</taxon>
        <taxon>Magnoliopsida</taxon>
        <taxon>eudicotyledons</taxon>
        <taxon>Gunneridae</taxon>
        <taxon>Pentapetalae</taxon>
        <taxon>asterids</taxon>
        <taxon>campanulids</taxon>
        <taxon>Asterales</taxon>
        <taxon>Asteraceae</taxon>
        <taxon>Asteroideae</taxon>
        <taxon>Anthemideae</taxon>
        <taxon>Anthemidinae</taxon>
        <taxon>Tanacetum</taxon>
    </lineage>
</organism>
<accession>A0ABQ5GR54</accession>
<gene>
    <name evidence="1" type="ORF">Tco_1044865</name>
</gene>
<comment type="caution">
    <text evidence="1">The sequence shown here is derived from an EMBL/GenBank/DDBJ whole genome shotgun (WGS) entry which is preliminary data.</text>
</comment>
<dbReference type="EMBL" id="BQNB010018776">
    <property type="protein sequence ID" value="GJT78140.1"/>
    <property type="molecule type" value="Genomic_DNA"/>
</dbReference>
<keyword evidence="2" id="KW-1185">Reference proteome</keyword>
<evidence type="ECO:0000313" key="2">
    <source>
        <dbReference type="Proteomes" id="UP001151760"/>
    </source>
</evidence>
<sequence length="164" mass="18124">PLNSGFIAVRGTPDGISRAKVFLEEVLKVYSTKYMKASRMLGDQLAIASVVRSHASFDAKTFSSHEPFLEDIGGTSVLFLPCEVYNWTPPEGAGQFHGMPLDVKNDVVCYEKANIMAQKLDALVKSILGGSFQGIKETTYARVLELLELFIFARSIRYVVPCIK</sequence>
<protein>
    <submittedName>
        <fullName evidence="1">Uncharacterized protein</fullName>
    </submittedName>
</protein>
<reference evidence="1" key="1">
    <citation type="journal article" date="2022" name="Int. J. Mol. Sci.">
        <title>Draft Genome of Tanacetum Coccineum: Genomic Comparison of Closely Related Tanacetum-Family Plants.</title>
        <authorList>
            <person name="Yamashiro T."/>
            <person name="Shiraishi A."/>
            <person name="Nakayama K."/>
            <person name="Satake H."/>
        </authorList>
    </citation>
    <scope>NUCLEOTIDE SEQUENCE</scope>
</reference>
<name>A0ABQ5GR54_9ASTR</name>
<feature type="non-terminal residue" evidence="1">
    <location>
        <position position="1"/>
    </location>
</feature>
<evidence type="ECO:0000313" key="1">
    <source>
        <dbReference type="EMBL" id="GJT78140.1"/>
    </source>
</evidence>
<dbReference type="PANTHER" id="PTHR35723">
    <property type="entry name" value="POLYPHOSPHATIDYLINOSITOL PHOSPHATASE"/>
    <property type="match status" value="1"/>
</dbReference>
<dbReference type="Proteomes" id="UP001151760">
    <property type="component" value="Unassembled WGS sequence"/>
</dbReference>